<comment type="similarity">
    <text evidence="2">Belongs to the auxin efflux carrier (TC 2.A.69) family.</text>
</comment>
<evidence type="ECO:0000256" key="1">
    <source>
        <dbReference type="ARBA" id="ARBA00004651"/>
    </source>
</evidence>
<dbReference type="InterPro" id="IPR004776">
    <property type="entry name" value="Mem_transp_PIN-like"/>
</dbReference>
<keyword evidence="6 8" id="KW-1133">Transmembrane helix</keyword>
<dbReference type="InterPro" id="IPR038770">
    <property type="entry name" value="Na+/solute_symporter_sf"/>
</dbReference>
<reference evidence="9 10" key="1">
    <citation type="submission" date="2016-10" db="EMBL/GenBank/DDBJ databases">
        <authorList>
            <person name="de Groot N.N."/>
        </authorList>
    </citation>
    <scope>NUCLEOTIDE SEQUENCE [LARGE SCALE GENOMIC DNA]</scope>
    <source>
        <strain evidence="9 10">DSM 2872</strain>
    </source>
</reference>
<evidence type="ECO:0000256" key="2">
    <source>
        <dbReference type="ARBA" id="ARBA00010145"/>
    </source>
</evidence>
<proteinExistence type="inferred from homology"/>
<evidence type="ECO:0000256" key="7">
    <source>
        <dbReference type="ARBA" id="ARBA00023136"/>
    </source>
</evidence>
<evidence type="ECO:0000256" key="3">
    <source>
        <dbReference type="ARBA" id="ARBA00022448"/>
    </source>
</evidence>
<dbReference type="AlphaFoldDB" id="A0A1H3WS33"/>
<feature type="transmembrane region" description="Helical" evidence="8">
    <location>
        <begin position="6"/>
        <end position="27"/>
    </location>
</feature>
<dbReference type="Gene3D" id="1.20.1530.20">
    <property type="match status" value="1"/>
</dbReference>
<evidence type="ECO:0000313" key="10">
    <source>
        <dbReference type="Proteomes" id="UP000183469"/>
    </source>
</evidence>
<comment type="subcellular location">
    <subcellularLocation>
        <location evidence="1">Cell membrane</location>
        <topology evidence="1">Multi-pass membrane protein</topology>
    </subcellularLocation>
</comment>
<evidence type="ECO:0000256" key="6">
    <source>
        <dbReference type="ARBA" id="ARBA00022989"/>
    </source>
</evidence>
<feature type="transmembrane region" description="Helical" evidence="8">
    <location>
        <begin position="290"/>
        <end position="309"/>
    </location>
</feature>
<feature type="transmembrane region" description="Helical" evidence="8">
    <location>
        <begin position="39"/>
        <end position="59"/>
    </location>
</feature>
<feature type="transmembrane region" description="Helical" evidence="8">
    <location>
        <begin position="106"/>
        <end position="124"/>
    </location>
</feature>
<evidence type="ECO:0000256" key="4">
    <source>
        <dbReference type="ARBA" id="ARBA00022475"/>
    </source>
</evidence>
<dbReference type="EMBL" id="FNQG01000004">
    <property type="protein sequence ID" value="SDZ89955.1"/>
    <property type="molecule type" value="Genomic_DNA"/>
</dbReference>
<accession>A0A1H3WS33</accession>
<evidence type="ECO:0000256" key="5">
    <source>
        <dbReference type="ARBA" id="ARBA00022692"/>
    </source>
</evidence>
<dbReference type="PANTHER" id="PTHR36838:SF4">
    <property type="entry name" value="AUXIN EFFLUX CARRIER FAMILY PROTEIN"/>
    <property type="match status" value="1"/>
</dbReference>
<keyword evidence="4" id="KW-1003">Cell membrane</keyword>
<feature type="transmembrane region" description="Helical" evidence="8">
    <location>
        <begin position="163"/>
        <end position="186"/>
    </location>
</feature>
<evidence type="ECO:0000256" key="8">
    <source>
        <dbReference type="SAM" id="Phobius"/>
    </source>
</evidence>
<dbReference type="GO" id="GO:0005886">
    <property type="term" value="C:plasma membrane"/>
    <property type="evidence" value="ECO:0007669"/>
    <property type="project" value="UniProtKB-SubCell"/>
</dbReference>
<dbReference type="Pfam" id="PF03547">
    <property type="entry name" value="Mem_trans"/>
    <property type="match status" value="2"/>
</dbReference>
<protein>
    <submittedName>
        <fullName evidence="9">Uncharacterized protein</fullName>
    </submittedName>
</protein>
<feature type="transmembrane region" description="Helical" evidence="8">
    <location>
        <begin position="259"/>
        <end position="278"/>
    </location>
</feature>
<organism evidence="9 10">
    <name type="scientific">Selenomonas ruminantium</name>
    <dbReference type="NCBI Taxonomy" id="971"/>
    <lineage>
        <taxon>Bacteria</taxon>
        <taxon>Bacillati</taxon>
        <taxon>Bacillota</taxon>
        <taxon>Negativicutes</taxon>
        <taxon>Selenomonadales</taxon>
        <taxon>Selenomonadaceae</taxon>
        <taxon>Selenomonas</taxon>
    </lineage>
</organism>
<feature type="transmembrane region" description="Helical" evidence="8">
    <location>
        <begin position="198"/>
        <end position="217"/>
    </location>
</feature>
<dbReference type="PANTHER" id="PTHR36838">
    <property type="entry name" value="AUXIN EFFLUX CARRIER FAMILY PROTEIN"/>
    <property type="match status" value="1"/>
</dbReference>
<feature type="transmembrane region" description="Helical" evidence="8">
    <location>
        <begin position="71"/>
        <end position="94"/>
    </location>
</feature>
<dbReference type="GO" id="GO:0055085">
    <property type="term" value="P:transmembrane transport"/>
    <property type="evidence" value="ECO:0007669"/>
    <property type="project" value="InterPro"/>
</dbReference>
<dbReference type="Proteomes" id="UP000183469">
    <property type="component" value="Unassembled WGS sequence"/>
</dbReference>
<keyword evidence="7 8" id="KW-0472">Membrane</keyword>
<feature type="transmembrane region" description="Helical" evidence="8">
    <location>
        <begin position="130"/>
        <end position="151"/>
    </location>
</feature>
<gene>
    <name evidence="9" type="ORF">SAMN05660648_01142</name>
</gene>
<name>A0A1H3WS33_SELRU</name>
<sequence length="315" mass="34315">MDMMNNFWVAVGAVVPLFTLLFMGLVIKKLKLMTDSELAHTNRMVFTLFFFCMMFYNIYTTDLAHTVRPYLMLFGGAGVLLVCLLAGILTCFFDKDNRHRGAMIQAIFRSNFVLFGIPIVGNIFGDSALAIPSMMIAVIVPIYNVLAVFVLETFRGGRFALWPILLGILKNPMIMGAIVAVILRLIDFPVPKPVLKGIGQVAAATTPVALIILGASFKGGSFHNHLPQLISCVTARLVIVPAVAMSLAIYLGFRDIELVTLLAIFASPCAVASFAMAQQMGSDADLAGNCVVYTTGLSCFTIFCWVFVLKTLGLF</sequence>
<keyword evidence="3" id="KW-0813">Transport</keyword>
<evidence type="ECO:0000313" key="9">
    <source>
        <dbReference type="EMBL" id="SDZ89955.1"/>
    </source>
</evidence>
<feature type="transmembrane region" description="Helical" evidence="8">
    <location>
        <begin position="229"/>
        <end position="253"/>
    </location>
</feature>
<keyword evidence="5 8" id="KW-0812">Transmembrane</keyword>